<organism evidence="1 2">
    <name type="scientific">Brassica cretica</name>
    <name type="common">Mustard</name>
    <dbReference type="NCBI Taxonomy" id="69181"/>
    <lineage>
        <taxon>Eukaryota</taxon>
        <taxon>Viridiplantae</taxon>
        <taxon>Streptophyta</taxon>
        <taxon>Embryophyta</taxon>
        <taxon>Tracheophyta</taxon>
        <taxon>Spermatophyta</taxon>
        <taxon>Magnoliopsida</taxon>
        <taxon>eudicotyledons</taxon>
        <taxon>Gunneridae</taxon>
        <taxon>Pentapetalae</taxon>
        <taxon>rosids</taxon>
        <taxon>malvids</taxon>
        <taxon>Brassicales</taxon>
        <taxon>Brassicaceae</taxon>
        <taxon>Brassiceae</taxon>
        <taxon>Brassica</taxon>
    </lineage>
</organism>
<dbReference type="Proteomes" id="UP000266723">
    <property type="component" value="Unassembled WGS sequence"/>
</dbReference>
<accession>A0ABQ7D313</accession>
<dbReference type="EMBL" id="QGKV02000759">
    <property type="protein sequence ID" value="KAF3566631.1"/>
    <property type="molecule type" value="Genomic_DNA"/>
</dbReference>
<sequence length="184" mass="20433">MSTRSNKGIELLLVEPLNLERVIHRSKRAVDILQAAIGSVEIQASIDTIHPASIDTVHPTIIHHGTVHPGTVHRGTVLPPLTDCSSAIRHHLFGSREGCCNPDVSDVAETNDFYMNREWYDWGSVDPFQGLPHEDPRDLIKELEELASASEQNEVSVDHIICKIFPILYLEMHLAGSVSCSQDL</sequence>
<comment type="caution">
    <text evidence="1">The sequence shown here is derived from an EMBL/GenBank/DDBJ whole genome shotgun (WGS) entry which is preliminary data.</text>
</comment>
<name>A0ABQ7D313_BRACR</name>
<proteinExistence type="predicted"/>
<keyword evidence="2" id="KW-1185">Reference proteome</keyword>
<protein>
    <submittedName>
        <fullName evidence="1">Uncharacterized protein</fullName>
    </submittedName>
</protein>
<evidence type="ECO:0000313" key="2">
    <source>
        <dbReference type="Proteomes" id="UP000266723"/>
    </source>
</evidence>
<gene>
    <name evidence="1" type="ORF">DY000_02016090</name>
</gene>
<reference evidence="1 2" key="1">
    <citation type="journal article" date="2020" name="BMC Genomics">
        <title>Intraspecific diversification of the crop wild relative Brassica cretica Lam. using demographic model selection.</title>
        <authorList>
            <person name="Kioukis A."/>
            <person name="Michalopoulou V.A."/>
            <person name="Briers L."/>
            <person name="Pirintsos S."/>
            <person name="Studholme D.J."/>
            <person name="Pavlidis P."/>
            <person name="Sarris P.F."/>
        </authorList>
    </citation>
    <scope>NUCLEOTIDE SEQUENCE [LARGE SCALE GENOMIC DNA]</scope>
    <source>
        <strain evidence="2">cv. PFS-1207/04</strain>
    </source>
</reference>
<evidence type="ECO:0000313" key="1">
    <source>
        <dbReference type="EMBL" id="KAF3566631.1"/>
    </source>
</evidence>